<gene>
    <name evidence="1" type="ORF">BACCELL_00365</name>
</gene>
<dbReference type="EMBL" id="ACCH01000029">
    <property type="protein sequence ID" value="EEF91974.1"/>
    <property type="molecule type" value="Genomic_DNA"/>
</dbReference>
<dbReference type="AlphaFoldDB" id="E2N7X1"/>
<evidence type="ECO:0000313" key="1">
    <source>
        <dbReference type="EMBL" id="EEF91974.1"/>
    </source>
</evidence>
<name>E2N7X1_9BACE</name>
<proteinExistence type="predicted"/>
<reference evidence="1 2" key="2">
    <citation type="submission" date="2009-01" db="EMBL/GenBank/DDBJ databases">
        <title>Draft genome sequence of Bacteroides cellulosilyticus (DSM 14838).</title>
        <authorList>
            <person name="Sudarsanam P."/>
            <person name="Ley R."/>
            <person name="Guruge J."/>
            <person name="Turnbaugh P.J."/>
            <person name="Mahowald M."/>
            <person name="Liep D."/>
            <person name="Gordon J."/>
        </authorList>
    </citation>
    <scope>NUCLEOTIDE SEQUENCE [LARGE SCALE GENOMIC DNA]</scope>
    <source>
        <strain evidence="1 2">DSM 14838</strain>
    </source>
</reference>
<dbReference type="Proteomes" id="UP000003711">
    <property type="component" value="Unassembled WGS sequence"/>
</dbReference>
<dbReference type="HOGENOM" id="CLU_2297379_0_0_10"/>
<comment type="caution">
    <text evidence="1">The sequence shown here is derived from an EMBL/GenBank/DDBJ whole genome shotgun (WGS) entry which is preliminary data.</text>
</comment>
<evidence type="ECO:0000313" key="2">
    <source>
        <dbReference type="Proteomes" id="UP000003711"/>
    </source>
</evidence>
<protein>
    <submittedName>
        <fullName evidence="1">Uncharacterized protein</fullName>
    </submittedName>
</protein>
<reference evidence="1 2" key="1">
    <citation type="submission" date="2008-12" db="EMBL/GenBank/DDBJ databases">
        <authorList>
            <person name="Fulton L."/>
            <person name="Clifton S."/>
            <person name="Fulton B."/>
            <person name="Xu J."/>
            <person name="Minx P."/>
            <person name="Pepin K.H."/>
            <person name="Johnson M."/>
            <person name="Bhonagiri V."/>
            <person name="Nash W.E."/>
            <person name="Mardis E.R."/>
            <person name="Wilson R.K."/>
        </authorList>
    </citation>
    <scope>NUCLEOTIDE SEQUENCE [LARGE SCALE GENOMIC DNA]</scope>
    <source>
        <strain evidence="1 2">DSM 14838</strain>
    </source>
</reference>
<feature type="non-terminal residue" evidence="1">
    <location>
        <position position="1"/>
    </location>
</feature>
<sequence>EFRVFKNPESNPFGSNIVFIVFKLQFSRFEFAKITIYCKITKFSSKKFKSSNRKLRFHYKTIPIPFHKKLCKNLFFFIFQCSQNEDIKGKVIKSSKKISS</sequence>
<accession>E2N7X1</accession>
<organism evidence="1 2">
    <name type="scientific">Bacteroides cellulosilyticus DSM 14838</name>
    <dbReference type="NCBI Taxonomy" id="537012"/>
    <lineage>
        <taxon>Bacteria</taxon>
        <taxon>Pseudomonadati</taxon>
        <taxon>Bacteroidota</taxon>
        <taxon>Bacteroidia</taxon>
        <taxon>Bacteroidales</taxon>
        <taxon>Bacteroidaceae</taxon>
        <taxon>Bacteroides</taxon>
    </lineage>
</organism>